<proteinExistence type="predicted"/>
<reference evidence="1 2" key="1">
    <citation type="submission" date="2020-07" db="EMBL/GenBank/DDBJ databases">
        <title>Sequencing the genomes of 1000 actinobacteria strains.</title>
        <authorList>
            <person name="Klenk H.-P."/>
        </authorList>
    </citation>
    <scope>NUCLEOTIDE SEQUENCE [LARGE SCALE GENOMIC DNA]</scope>
    <source>
        <strain evidence="1 2">DSM 23871</strain>
    </source>
</reference>
<dbReference type="Proteomes" id="UP000589620">
    <property type="component" value="Unassembled WGS sequence"/>
</dbReference>
<comment type="caution">
    <text evidence="1">The sequence shown here is derived from an EMBL/GenBank/DDBJ whole genome shotgun (WGS) entry which is preliminary data.</text>
</comment>
<dbReference type="EMBL" id="JACCBJ010000001">
    <property type="protein sequence ID" value="NYD75908.1"/>
    <property type="molecule type" value="Genomic_DNA"/>
</dbReference>
<keyword evidence="2" id="KW-1185">Reference proteome</keyword>
<protein>
    <submittedName>
        <fullName evidence="1">Uncharacterized protein</fullName>
    </submittedName>
</protein>
<organism evidence="1 2">
    <name type="scientific">Leifsonia soli</name>
    <dbReference type="NCBI Taxonomy" id="582665"/>
    <lineage>
        <taxon>Bacteria</taxon>
        <taxon>Bacillati</taxon>
        <taxon>Actinomycetota</taxon>
        <taxon>Actinomycetes</taxon>
        <taxon>Micrococcales</taxon>
        <taxon>Microbacteriaceae</taxon>
        <taxon>Leifsonia</taxon>
    </lineage>
</organism>
<sequence length="137" mass="14870">MRVVEAHITATVHEFFSQQWVLLLAGRVTTRGRREFRSRLTGPVALKDGSALDVSALPERDVHALLIARGAPDTCVLVKDGLVEDEITTLASALHRVFLSREGALISCIPGRLGFLQSDGGRTRLLLGASAAQRPHH</sequence>
<dbReference type="AlphaFoldDB" id="A0A852T2R0"/>
<accession>A0A852T2R0</accession>
<evidence type="ECO:0000313" key="1">
    <source>
        <dbReference type="EMBL" id="NYD75908.1"/>
    </source>
</evidence>
<gene>
    <name evidence="1" type="ORF">BJ963_003427</name>
</gene>
<evidence type="ECO:0000313" key="2">
    <source>
        <dbReference type="Proteomes" id="UP000589620"/>
    </source>
</evidence>
<dbReference type="RefSeq" id="WP_179457694.1">
    <property type="nucleotide sequence ID" value="NZ_BAAAPX010000001.1"/>
</dbReference>
<name>A0A852T2R0_9MICO</name>